<feature type="compositionally biased region" description="Basic residues" evidence="1">
    <location>
        <begin position="48"/>
        <end position="75"/>
    </location>
</feature>
<dbReference type="AlphaFoldDB" id="D8JUH1"/>
<evidence type="ECO:0000313" key="3">
    <source>
        <dbReference type="EMBL" id="ADJ22761.1"/>
    </source>
</evidence>
<keyword evidence="2" id="KW-0732">Signal</keyword>
<feature type="signal peptide" evidence="2">
    <location>
        <begin position="1"/>
        <end position="24"/>
    </location>
</feature>
<gene>
    <name evidence="3" type="ordered locus">Hden_0947</name>
</gene>
<evidence type="ECO:0000313" key="4">
    <source>
        <dbReference type="Proteomes" id="UP000002033"/>
    </source>
</evidence>
<reference evidence="4" key="1">
    <citation type="journal article" date="2011" name="J. Bacteriol.">
        <title>Genome sequences of eight morphologically diverse alphaproteobacteria.</title>
        <authorList>
            <consortium name="US DOE Joint Genome Institute"/>
            <person name="Brown P.J."/>
            <person name="Kysela D.T."/>
            <person name="Buechlein A."/>
            <person name="Hemmerich C."/>
            <person name="Brun Y.V."/>
        </authorList>
    </citation>
    <scope>NUCLEOTIDE SEQUENCE [LARGE SCALE GENOMIC DNA]</scope>
    <source>
        <strain evidence="4">ATCC 51888 / DSM 1869 / NCIB 11706 / TK 0415</strain>
    </source>
</reference>
<evidence type="ECO:0000256" key="2">
    <source>
        <dbReference type="SAM" id="SignalP"/>
    </source>
</evidence>
<dbReference type="Proteomes" id="UP000002033">
    <property type="component" value="Chromosome"/>
</dbReference>
<sequence precursor="true">MRRTLTLLAATFIGATLAQTTAQAAPSLVKPGVESPVAKTTFFVDRKKEKHAHARKHKHHGHKHAHLKKGPHKKH</sequence>
<accession>D8JUH1</accession>
<organism evidence="3 4">
    <name type="scientific">Hyphomicrobium denitrificans (strain ATCC 51888 / DSM 1869 / NCIMB 11706 / TK 0415)</name>
    <dbReference type="NCBI Taxonomy" id="582899"/>
    <lineage>
        <taxon>Bacteria</taxon>
        <taxon>Pseudomonadati</taxon>
        <taxon>Pseudomonadota</taxon>
        <taxon>Alphaproteobacteria</taxon>
        <taxon>Hyphomicrobiales</taxon>
        <taxon>Hyphomicrobiaceae</taxon>
        <taxon>Hyphomicrobium</taxon>
    </lineage>
</organism>
<evidence type="ECO:0000256" key="1">
    <source>
        <dbReference type="SAM" id="MobiDB-lite"/>
    </source>
</evidence>
<keyword evidence="4" id="KW-1185">Reference proteome</keyword>
<protein>
    <submittedName>
        <fullName evidence="3">Signal peptide protein</fullName>
    </submittedName>
</protein>
<dbReference type="HOGENOM" id="CLU_2666139_0_0_5"/>
<feature type="region of interest" description="Disordered" evidence="1">
    <location>
        <begin position="47"/>
        <end position="75"/>
    </location>
</feature>
<feature type="chain" id="PRO_5003116512" evidence="2">
    <location>
        <begin position="25"/>
        <end position="75"/>
    </location>
</feature>
<name>D8JUH1_HYPDA</name>
<dbReference type="KEGG" id="hdn:Hden_0947"/>
<proteinExistence type="predicted"/>
<dbReference type="EMBL" id="CP002083">
    <property type="protein sequence ID" value="ADJ22761.1"/>
    <property type="molecule type" value="Genomic_DNA"/>
</dbReference>
<dbReference type="RefSeq" id="WP_013214976.1">
    <property type="nucleotide sequence ID" value="NC_014313.1"/>
</dbReference>